<accession>A0ACC3DCW1</accession>
<organism evidence="1 2">
    <name type="scientific">Coniosporium uncinatum</name>
    <dbReference type="NCBI Taxonomy" id="93489"/>
    <lineage>
        <taxon>Eukaryota</taxon>
        <taxon>Fungi</taxon>
        <taxon>Dikarya</taxon>
        <taxon>Ascomycota</taxon>
        <taxon>Pezizomycotina</taxon>
        <taxon>Dothideomycetes</taxon>
        <taxon>Dothideomycetes incertae sedis</taxon>
        <taxon>Coniosporium</taxon>
    </lineage>
</organism>
<evidence type="ECO:0000313" key="2">
    <source>
        <dbReference type="Proteomes" id="UP001186974"/>
    </source>
</evidence>
<protein>
    <submittedName>
        <fullName evidence="1">Uncharacterized protein</fullName>
    </submittedName>
</protein>
<dbReference type="Proteomes" id="UP001186974">
    <property type="component" value="Unassembled WGS sequence"/>
</dbReference>
<dbReference type="EMBL" id="JAWDJW010006342">
    <property type="protein sequence ID" value="KAK3065265.1"/>
    <property type="molecule type" value="Genomic_DNA"/>
</dbReference>
<reference evidence="1" key="1">
    <citation type="submission" date="2024-09" db="EMBL/GenBank/DDBJ databases">
        <title>Black Yeasts Isolated from many extreme environments.</title>
        <authorList>
            <person name="Coleine C."/>
            <person name="Stajich J.E."/>
            <person name="Selbmann L."/>
        </authorList>
    </citation>
    <scope>NUCLEOTIDE SEQUENCE</scope>
    <source>
        <strain evidence="1">CCFEE 5737</strain>
    </source>
</reference>
<evidence type="ECO:0000313" key="1">
    <source>
        <dbReference type="EMBL" id="KAK3065265.1"/>
    </source>
</evidence>
<name>A0ACC3DCW1_9PEZI</name>
<sequence length="59" mass="5971">MSTTTAPLSAAPESGLTANAPPTPSPHPKRELDRAGEGGNRTEGAMKCASGASKTVRIH</sequence>
<comment type="caution">
    <text evidence="1">The sequence shown here is derived from an EMBL/GenBank/DDBJ whole genome shotgun (WGS) entry which is preliminary data.</text>
</comment>
<proteinExistence type="predicted"/>
<keyword evidence="2" id="KW-1185">Reference proteome</keyword>
<gene>
    <name evidence="1" type="ORF">LTS18_003603</name>
</gene>